<keyword evidence="2" id="KW-1185">Reference proteome</keyword>
<proteinExistence type="predicted"/>
<dbReference type="EMBL" id="KQ484831">
    <property type="protein sequence ID" value="KYP33621.1"/>
    <property type="molecule type" value="Genomic_DNA"/>
</dbReference>
<dbReference type="Gene3D" id="2.40.70.10">
    <property type="entry name" value="Acid Proteases"/>
    <property type="match status" value="1"/>
</dbReference>
<name>A0A151QTH9_CAJCA</name>
<dbReference type="AlphaFoldDB" id="A0A151QTH9"/>
<reference evidence="1" key="1">
    <citation type="journal article" date="2012" name="Nat. Biotechnol.">
        <title>Draft genome sequence of pigeonpea (Cajanus cajan), an orphan legume crop of resource-poor farmers.</title>
        <authorList>
            <person name="Varshney R.K."/>
            <person name="Chen W."/>
            <person name="Li Y."/>
            <person name="Bharti A.K."/>
            <person name="Saxena R.K."/>
            <person name="Schlueter J.A."/>
            <person name="Donoghue M.T."/>
            <person name="Azam S."/>
            <person name="Fan G."/>
            <person name="Whaley A.M."/>
            <person name="Farmer A.D."/>
            <person name="Sheridan J."/>
            <person name="Iwata A."/>
            <person name="Tuteja R."/>
            <person name="Penmetsa R.V."/>
            <person name="Wu W."/>
            <person name="Upadhyaya H.D."/>
            <person name="Yang S.P."/>
            <person name="Shah T."/>
            <person name="Saxena K.B."/>
            <person name="Michael T."/>
            <person name="McCombie W.R."/>
            <person name="Yang B."/>
            <person name="Zhang G."/>
            <person name="Yang H."/>
            <person name="Wang J."/>
            <person name="Spillane C."/>
            <person name="Cook D.R."/>
            <person name="May G.D."/>
            <person name="Xu X."/>
            <person name="Jackson S.A."/>
        </authorList>
    </citation>
    <scope>NUCLEOTIDE SEQUENCE [LARGE SCALE GENOMIC DNA]</scope>
</reference>
<evidence type="ECO:0000313" key="1">
    <source>
        <dbReference type="EMBL" id="KYP33621.1"/>
    </source>
</evidence>
<organism evidence="1 2">
    <name type="scientific">Cajanus cajan</name>
    <name type="common">Pigeon pea</name>
    <name type="synonym">Cajanus indicus</name>
    <dbReference type="NCBI Taxonomy" id="3821"/>
    <lineage>
        <taxon>Eukaryota</taxon>
        <taxon>Viridiplantae</taxon>
        <taxon>Streptophyta</taxon>
        <taxon>Embryophyta</taxon>
        <taxon>Tracheophyta</taxon>
        <taxon>Spermatophyta</taxon>
        <taxon>Magnoliopsida</taxon>
        <taxon>eudicotyledons</taxon>
        <taxon>Gunneridae</taxon>
        <taxon>Pentapetalae</taxon>
        <taxon>rosids</taxon>
        <taxon>fabids</taxon>
        <taxon>Fabales</taxon>
        <taxon>Fabaceae</taxon>
        <taxon>Papilionoideae</taxon>
        <taxon>50 kb inversion clade</taxon>
        <taxon>NPAAA clade</taxon>
        <taxon>indigoferoid/millettioid clade</taxon>
        <taxon>Phaseoleae</taxon>
        <taxon>Cajanus</taxon>
    </lineage>
</organism>
<protein>
    <recommendedName>
        <fullName evidence="3">Retrotransposon gag domain-containing protein</fullName>
    </recommendedName>
</protein>
<gene>
    <name evidence="1" type="ORF">KK1_045512</name>
</gene>
<dbReference type="CDD" id="cd00303">
    <property type="entry name" value="retropepsin_like"/>
    <property type="match status" value="1"/>
</dbReference>
<dbReference type="PANTHER" id="PTHR33067:SF15">
    <property type="entry name" value="RNA-DIRECTED DNA POLYMERASE"/>
    <property type="match status" value="1"/>
</dbReference>
<feature type="non-terminal residue" evidence="1">
    <location>
        <position position="1"/>
    </location>
</feature>
<evidence type="ECO:0008006" key="3">
    <source>
        <dbReference type="Google" id="ProtNLM"/>
    </source>
</evidence>
<accession>A0A151QTH9</accession>
<sequence length="488" mass="54864">RERTLREMAAPDFTYESLCIQYPEEDVPFVLKTELIHLLPKFHGHTGEDPHKHLKEFHIVCSTMKPPDVQEDHNYLKAFPHSLEGVAKDWLYYLAPRSITSWDVLSSLLERINMGKNVSSLVGKSFPHILEKCKDPSTFCIPCIIGNNKFENAMLDLGASINVMPLSIFKSLSVGPMQPTGVVIQLANRSVTHLTGFIEDVLVRVGELIFPADFYVLDMEDFYVLDMEEGFSHGSAPIILGRPFLKLARTKIDVYAGTLSMEFGDSIVHFNILDAMRYPSEDHSIFRAEILDDVVDEYASDFYSLHDKKHCFLSDLYISLACTESDYDSQSVSEFDFESVSVSISDFDSCSKNKSDFVSNVLGVVPLDIISLHLECTNHVSGSTHEFGLQVEVHAVEPLLPSTVQPAPILELKPLLENLKYAYLEDDEKLSVITSTSLDIVQEEKLLQVLKKHKKAIGWTLTDIPGISPSICMHRILLEDGAKPVRQP</sequence>
<evidence type="ECO:0000313" key="2">
    <source>
        <dbReference type="Proteomes" id="UP000075243"/>
    </source>
</evidence>
<dbReference type="PANTHER" id="PTHR33067">
    <property type="entry name" value="RNA-DIRECTED DNA POLYMERASE-RELATED"/>
    <property type="match status" value="1"/>
</dbReference>
<dbReference type="Proteomes" id="UP000075243">
    <property type="component" value="Unassembled WGS sequence"/>
</dbReference>
<dbReference type="Gramene" id="C.cajan_42986.t">
    <property type="protein sequence ID" value="C.cajan_42986.t"/>
    <property type="gene ID" value="C.cajan_42986"/>
</dbReference>
<dbReference type="InterPro" id="IPR021109">
    <property type="entry name" value="Peptidase_aspartic_dom_sf"/>
</dbReference>